<dbReference type="Pfam" id="PF01858">
    <property type="entry name" value="RB_A"/>
    <property type="match status" value="1"/>
</dbReference>
<dbReference type="Proteomes" id="UP000268014">
    <property type="component" value="Unassembled WGS sequence"/>
</dbReference>
<dbReference type="GO" id="GO:0005634">
    <property type="term" value="C:nucleus"/>
    <property type="evidence" value="ECO:0007669"/>
    <property type="project" value="InterPro"/>
</dbReference>
<organism evidence="5">
    <name type="scientific">Haemonchus placei</name>
    <name type="common">Barber's pole worm</name>
    <dbReference type="NCBI Taxonomy" id="6290"/>
    <lineage>
        <taxon>Eukaryota</taxon>
        <taxon>Metazoa</taxon>
        <taxon>Ecdysozoa</taxon>
        <taxon>Nematoda</taxon>
        <taxon>Chromadorea</taxon>
        <taxon>Rhabditida</taxon>
        <taxon>Rhabditina</taxon>
        <taxon>Rhabditomorpha</taxon>
        <taxon>Strongyloidea</taxon>
        <taxon>Trichostrongylidae</taxon>
        <taxon>Haemonchus</taxon>
    </lineage>
</organism>
<feature type="region of interest" description="Disordered" evidence="1">
    <location>
        <begin position="650"/>
        <end position="706"/>
    </location>
</feature>
<reference evidence="3 4" key="2">
    <citation type="submission" date="2018-11" db="EMBL/GenBank/DDBJ databases">
        <authorList>
            <consortium name="Pathogen Informatics"/>
        </authorList>
    </citation>
    <scope>NUCLEOTIDE SEQUENCE [LARGE SCALE GENOMIC DNA]</scope>
    <source>
        <strain evidence="3 4">MHpl1</strain>
    </source>
</reference>
<dbReference type="WBParaSite" id="HPLM_0000494001-mRNA-1">
    <property type="protein sequence ID" value="HPLM_0000494001-mRNA-1"/>
    <property type="gene ID" value="HPLM_0000494001"/>
</dbReference>
<protein>
    <submittedName>
        <fullName evidence="5">RB_A domain-containing protein</fullName>
    </submittedName>
</protein>
<proteinExistence type="predicted"/>
<evidence type="ECO:0000256" key="1">
    <source>
        <dbReference type="SAM" id="MobiDB-lite"/>
    </source>
</evidence>
<dbReference type="InterPro" id="IPR036915">
    <property type="entry name" value="Cyclin-like_sf"/>
</dbReference>
<evidence type="ECO:0000259" key="2">
    <source>
        <dbReference type="SMART" id="SM01368"/>
    </source>
</evidence>
<dbReference type="STRING" id="6290.A0A0N4W4V1"/>
<dbReference type="SMART" id="SM01368">
    <property type="entry name" value="RB_A"/>
    <property type="match status" value="1"/>
</dbReference>
<dbReference type="GO" id="GO:0000977">
    <property type="term" value="F:RNA polymerase II transcription regulatory region sequence-specific DNA binding"/>
    <property type="evidence" value="ECO:0007669"/>
    <property type="project" value="TreeGrafter"/>
</dbReference>
<dbReference type="PANTHER" id="PTHR13742:SF17">
    <property type="entry name" value="RE32990P-RELATED"/>
    <property type="match status" value="1"/>
</dbReference>
<dbReference type="AlphaFoldDB" id="A0A0N4W4V1"/>
<evidence type="ECO:0000313" key="4">
    <source>
        <dbReference type="Proteomes" id="UP000268014"/>
    </source>
</evidence>
<dbReference type="InterPro" id="IPR028309">
    <property type="entry name" value="RB_fam"/>
</dbReference>
<gene>
    <name evidence="3" type="ORF">HPLM_LOCUS4932</name>
</gene>
<dbReference type="Pfam" id="PF01857">
    <property type="entry name" value="RB_B"/>
    <property type="match status" value="1"/>
</dbReference>
<dbReference type="SUPFAM" id="SSF47954">
    <property type="entry name" value="Cyclin-like"/>
    <property type="match status" value="2"/>
</dbReference>
<evidence type="ECO:0000313" key="3">
    <source>
        <dbReference type="EMBL" id="VDO24362.1"/>
    </source>
</evidence>
<accession>A0A0N4W4V1</accession>
<feature type="compositionally biased region" description="Polar residues" evidence="1">
    <location>
        <begin position="663"/>
        <end position="676"/>
    </location>
</feature>
<dbReference type="GO" id="GO:0030154">
    <property type="term" value="P:cell differentiation"/>
    <property type="evidence" value="ECO:0007669"/>
    <property type="project" value="TreeGrafter"/>
</dbReference>
<dbReference type="GO" id="GO:0000785">
    <property type="term" value="C:chromatin"/>
    <property type="evidence" value="ECO:0007669"/>
    <property type="project" value="TreeGrafter"/>
</dbReference>
<dbReference type="GO" id="GO:0005667">
    <property type="term" value="C:transcription regulator complex"/>
    <property type="evidence" value="ECO:0007669"/>
    <property type="project" value="TreeGrafter"/>
</dbReference>
<dbReference type="EMBL" id="UZAF01016267">
    <property type="protein sequence ID" value="VDO24362.1"/>
    <property type="molecule type" value="Genomic_DNA"/>
</dbReference>
<dbReference type="OMA" id="RPLYRIG"/>
<reference evidence="5" key="1">
    <citation type="submission" date="2016-04" db="UniProtKB">
        <authorList>
            <consortium name="WormBaseParasite"/>
        </authorList>
    </citation>
    <scope>IDENTIFICATION</scope>
</reference>
<name>A0A0N4W4V1_HAEPC</name>
<feature type="domain" description="Retinoblastoma-associated protein A-box" evidence="2">
    <location>
        <begin position="302"/>
        <end position="499"/>
    </location>
</feature>
<feature type="compositionally biased region" description="Polar residues" evidence="1">
    <location>
        <begin position="684"/>
        <end position="693"/>
    </location>
</feature>
<dbReference type="PANTHER" id="PTHR13742">
    <property type="entry name" value="RETINOBLASTOMA-ASSOCIATED PROTEIN RB -RELATED"/>
    <property type="match status" value="1"/>
</dbReference>
<dbReference type="InterPro" id="IPR002719">
    <property type="entry name" value="RB_B"/>
</dbReference>
<dbReference type="GO" id="GO:0006357">
    <property type="term" value="P:regulation of transcription by RNA polymerase II"/>
    <property type="evidence" value="ECO:0007669"/>
    <property type="project" value="InterPro"/>
</dbReference>
<dbReference type="InterPro" id="IPR002720">
    <property type="entry name" value="RB_A"/>
</dbReference>
<sequence>TFSLFKYYNFTVQALEKAVQIERRNKKREKNFSLDCSCSLVKGLIMLNIDRDRRATAVASGSMDEAVVEEALAEEHELKHLEVSNSAEVQADDEILEYPHEIPPPDDGFLHVCAAIDPEMSDELKDNVWAQDETVAYVACAFYCVMLELEKFQQRPFSYSIFSILKICGVRSCDSSPSSVCSTSLNAIYHEIMLRKGELDERMFLPDDFSNIFDPAFDSAAVEMLRRGSTDSKFADAELLLTMSTQNCLEKLAEVKRSPVRNDAKRLHVFSHFSVIPHLLSPLLHSSYVISSQQLRPLCPITQNDTSATPTQRLSAILPSDYKLEGSALQRYCLQTKDNPLSVIELSAYMIGERFVEKVAAECNDRQDTFDPSISQSPDEHRKAMTMLFYVLVEHIVLGERRQNPDRDFQGLLRKEEFLSAVFCCAMELVLFVQESERVFPWCLEVCGLPAISFQKIIEVVVRNEAQLTREMVRHLNKLEERVLEELAWTHGSPLWTSLSRKPDSVPSCEEAWGNPRNPVIVSPTKRMRYEVDSNNTHQNQLPPCSAQMSFFSKLYYLASVRLTDLCERVRVDERGRRMVWTLLEHILKEERSLFIDRHLDQNLLCIVYVVCKANKADTSFVDIMSHYRNQPQSRSHIYRMVRVDSSICASNGTSRRDDGKPSDSSAANSKPQSHSAVDKPPEASNTQDSSASVVVPPTSEAEPSSGHHVDLIVYYNKVFLPRVEKFMRMLTESSSLASLTPMPVRRIPRGTPLKRSLSDKVTIVPYGQVPYIHRDVTSVRYKLTQSPTRDFRAINRLLNRNRPLYRIGGAPEKTAPHGYRIVL</sequence>
<dbReference type="GO" id="GO:2000134">
    <property type="term" value="P:negative regulation of G1/S transition of mitotic cell cycle"/>
    <property type="evidence" value="ECO:0007669"/>
    <property type="project" value="TreeGrafter"/>
</dbReference>
<dbReference type="OrthoDB" id="844594at2759"/>
<keyword evidence="4" id="KW-1185">Reference proteome</keyword>
<dbReference type="Gene3D" id="1.10.472.10">
    <property type="entry name" value="Cyclin-like"/>
    <property type="match status" value="2"/>
</dbReference>
<evidence type="ECO:0000313" key="5">
    <source>
        <dbReference type="WBParaSite" id="HPLM_0000494001-mRNA-1"/>
    </source>
</evidence>